<dbReference type="AlphaFoldDB" id="A0A975LB33"/>
<keyword evidence="2" id="KW-1185">Reference proteome</keyword>
<dbReference type="CDD" id="cd00448">
    <property type="entry name" value="YjgF_YER057c_UK114_family"/>
    <property type="match status" value="1"/>
</dbReference>
<dbReference type="InterPro" id="IPR035959">
    <property type="entry name" value="RutC-like_sf"/>
</dbReference>
<evidence type="ECO:0000313" key="2">
    <source>
        <dbReference type="Proteomes" id="UP000682416"/>
    </source>
</evidence>
<evidence type="ECO:0000313" key="1">
    <source>
        <dbReference type="EMBL" id="QVJ02243.1"/>
    </source>
</evidence>
<dbReference type="PANTHER" id="PTHR43857:SF1">
    <property type="entry name" value="YJGH FAMILY PROTEIN"/>
    <property type="match status" value="1"/>
</dbReference>
<gene>
    <name evidence="1" type="ORF">KGD82_05940</name>
</gene>
<name>A0A975LB33_9ACTN</name>
<protein>
    <submittedName>
        <fullName evidence="1">RidA family protein</fullName>
    </submittedName>
</protein>
<reference evidence="1" key="1">
    <citation type="submission" date="2021-05" db="EMBL/GenBank/DDBJ databases">
        <authorList>
            <person name="Kaiqin L."/>
            <person name="Jian G."/>
        </authorList>
    </citation>
    <scope>NUCLEOTIDE SEQUENCE</scope>
    <source>
        <strain evidence="1">HDS5</strain>
    </source>
</reference>
<dbReference type="PANTHER" id="PTHR43857">
    <property type="entry name" value="BLR7761 PROTEIN"/>
    <property type="match status" value="1"/>
</dbReference>
<dbReference type="SUPFAM" id="SSF55298">
    <property type="entry name" value="YjgF-like"/>
    <property type="match status" value="1"/>
</dbReference>
<dbReference type="KEGG" id="nec:KGD82_05940"/>
<dbReference type="Gene3D" id="3.30.1330.40">
    <property type="entry name" value="RutC-like"/>
    <property type="match status" value="1"/>
</dbReference>
<proteinExistence type="predicted"/>
<sequence>MRRTAINPWTYPEGMDQGILVEGHQRLLFVSGQCSVSATGESLHPGDMAAQTAAALDNVETVLRAAGMGPADIVRMNTYVTDVDTFFAEAGEMMAERLGAYDIRPPGVCAEVTRLGRPELLVELEAFAAN</sequence>
<organism evidence="1 2">
    <name type="scientific">Nocardiopsis eucommiae</name>
    <dbReference type="NCBI Taxonomy" id="2831970"/>
    <lineage>
        <taxon>Bacteria</taxon>
        <taxon>Bacillati</taxon>
        <taxon>Actinomycetota</taxon>
        <taxon>Actinomycetes</taxon>
        <taxon>Streptosporangiales</taxon>
        <taxon>Nocardiopsidaceae</taxon>
        <taxon>Nocardiopsis</taxon>
    </lineage>
</organism>
<dbReference type="InterPro" id="IPR006175">
    <property type="entry name" value="YjgF/YER057c/UK114"/>
</dbReference>
<accession>A0A975LB33</accession>
<dbReference type="Proteomes" id="UP000682416">
    <property type="component" value="Chromosome"/>
</dbReference>
<dbReference type="Pfam" id="PF01042">
    <property type="entry name" value="Ribonuc_L-PSP"/>
    <property type="match status" value="1"/>
</dbReference>
<dbReference type="EMBL" id="CP074402">
    <property type="protein sequence ID" value="QVJ02243.1"/>
    <property type="molecule type" value="Genomic_DNA"/>
</dbReference>